<keyword evidence="1" id="KW-1133">Transmembrane helix</keyword>
<dbReference type="Pfam" id="PF12706">
    <property type="entry name" value="Lactamase_B_2"/>
    <property type="match status" value="1"/>
</dbReference>
<name>A0A1H2JJJ8_9BACT</name>
<proteinExistence type="predicted"/>
<dbReference type="InterPro" id="IPR001279">
    <property type="entry name" value="Metallo-B-lactamas"/>
</dbReference>
<dbReference type="Gene3D" id="3.60.15.10">
    <property type="entry name" value="Ribonuclease Z/Hydroxyacylglutathione hydrolase-like"/>
    <property type="match status" value="1"/>
</dbReference>
<organism evidence="3 4">
    <name type="scientific">Desulfobacula phenolica</name>
    <dbReference type="NCBI Taxonomy" id="90732"/>
    <lineage>
        <taxon>Bacteria</taxon>
        <taxon>Pseudomonadati</taxon>
        <taxon>Thermodesulfobacteriota</taxon>
        <taxon>Desulfobacteria</taxon>
        <taxon>Desulfobacterales</taxon>
        <taxon>Desulfobacteraceae</taxon>
        <taxon>Desulfobacula</taxon>
    </lineage>
</organism>
<feature type="domain" description="Metallo-beta-lactamase" evidence="2">
    <location>
        <begin position="131"/>
        <end position="320"/>
    </location>
</feature>
<accession>A0A1H2JJJ8</accession>
<dbReference type="SUPFAM" id="SSF56281">
    <property type="entry name" value="Metallo-hydrolase/oxidoreductase"/>
    <property type="match status" value="1"/>
</dbReference>
<dbReference type="RefSeq" id="WP_092237232.1">
    <property type="nucleotide sequence ID" value="NZ_FNLL01000013.1"/>
</dbReference>
<evidence type="ECO:0000256" key="1">
    <source>
        <dbReference type="SAM" id="Phobius"/>
    </source>
</evidence>
<keyword evidence="4" id="KW-1185">Reference proteome</keyword>
<sequence>MKTFKLFGAAVLGIVLLIVFVIFSCSSRDKKSFSEIQWKQKVEDTRVEDLYAPHFNEGRFYTPWMEMGDKSFLDVLGWKLFSKTHYTSEETDFLPRVTPDTAERLDQVRGDFILWIGHNTFLIRIDKVYWITDPVFSKRALLPARLTPPALSLKELNEIVKDLNILISHNHYDHLDRSTMKQLPRDAAVFVPRGLKTYVMGMDKTNVRELDWWEAVDTGKGSTLICLPAQHWSMRIGQGRNRSLWAAWLLKTPKATLYFGGDSGYFKGFREIGRKYPDIDYAFMPITAYHPRWFMQYQHMNIPEAVKAFEDLGARFFIPTQWGTFHLGSEPAGFPGLDLIRHIRKNNLDLFRFNIMDVGQILPLN</sequence>
<keyword evidence="1" id="KW-0472">Membrane</keyword>
<protein>
    <submittedName>
        <fullName evidence="3">L-ascorbate metabolism protein UlaG, beta-lactamase superfamily</fullName>
    </submittedName>
</protein>
<dbReference type="PANTHER" id="PTHR15032">
    <property type="entry name" value="N-ACYL-PHOSPHATIDYLETHANOLAMINE-HYDROLYZING PHOSPHOLIPASE D"/>
    <property type="match status" value="1"/>
</dbReference>
<evidence type="ECO:0000313" key="4">
    <source>
        <dbReference type="Proteomes" id="UP000199608"/>
    </source>
</evidence>
<dbReference type="EMBL" id="FNLL01000013">
    <property type="protein sequence ID" value="SDU56533.1"/>
    <property type="molecule type" value="Genomic_DNA"/>
</dbReference>
<evidence type="ECO:0000259" key="2">
    <source>
        <dbReference type="Pfam" id="PF12706"/>
    </source>
</evidence>
<dbReference type="PANTHER" id="PTHR15032:SF4">
    <property type="entry name" value="N-ACYL-PHOSPHATIDYLETHANOLAMINE-HYDROLYZING PHOSPHOLIPASE D"/>
    <property type="match status" value="1"/>
</dbReference>
<reference evidence="4" key="1">
    <citation type="submission" date="2016-10" db="EMBL/GenBank/DDBJ databases">
        <authorList>
            <person name="Varghese N."/>
            <person name="Submissions S."/>
        </authorList>
    </citation>
    <scope>NUCLEOTIDE SEQUENCE [LARGE SCALE GENOMIC DNA]</scope>
    <source>
        <strain evidence="4">DSM 3384</strain>
    </source>
</reference>
<dbReference type="PROSITE" id="PS51257">
    <property type="entry name" value="PROKAR_LIPOPROTEIN"/>
    <property type="match status" value="1"/>
</dbReference>
<dbReference type="GO" id="GO:0005737">
    <property type="term" value="C:cytoplasm"/>
    <property type="evidence" value="ECO:0007669"/>
    <property type="project" value="TreeGrafter"/>
</dbReference>
<gene>
    <name evidence="3" type="ORF">SAMN04487931_11313</name>
</gene>
<evidence type="ECO:0000313" key="3">
    <source>
        <dbReference type="EMBL" id="SDU56533.1"/>
    </source>
</evidence>
<dbReference type="Proteomes" id="UP000199608">
    <property type="component" value="Unassembled WGS sequence"/>
</dbReference>
<dbReference type="InterPro" id="IPR036866">
    <property type="entry name" value="RibonucZ/Hydroxyglut_hydro"/>
</dbReference>
<keyword evidence="1" id="KW-0812">Transmembrane</keyword>
<feature type="transmembrane region" description="Helical" evidence="1">
    <location>
        <begin position="6"/>
        <end position="25"/>
    </location>
</feature>
<dbReference type="AlphaFoldDB" id="A0A1H2JJJ8"/>